<dbReference type="EMBL" id="JAHLFM010000043">
    <property type="protein sequence ID" value="MBU3831053.1"/>
    <property type="molecule type" value="Genomic_DNA"/>
</dbReference>
<dbReference type="InterPro" id="IPR050219">
    <property type="entry name" value="DnaG_primase"/>
</dbReference>
<keyword evidence="5" id="KW-0235">DNA replication</keyword>
<dbReference type="GO" id="GO:0006269">
    <property type="term" value="P:DNA replication, synthesis of primer"/>
    <property type="evidence" value="ECO:0007669"/>
    <property type="project" value="UniProtKB-KW"/>
</dbReference>
<feature type="domain" description="Toprim" evidence="12">
    <location>
        <begin position="258"/>
        <end position="357"/>
    </location>
</feature>
<protein>
    <submittedName>
        <fullName evidence="13">DNA primase</fullName>
    </submittedName>
</protein>
<gene>
    <name evidence="13" type="primary">dnaG</name>
    <name evidence="13" type="ORF">H9897_02770</name>
</gene>
<keyword evidence="11" id="KW-0804">Transcription</keyword>
<evidence type="ECO:0000256" key="1">
    <source>
        <dbReference type="ARBA" id="ARBA00022478"/>
    </source>
</evidence>
<keyword evidence="2" id="KW-0639">Primosome</keyword>
<dbReference type="InterPro" id="IPR036977">
    <property type="entry name" value="DNA_primase_Znf_CHC2"/>
</dbReference>
<dbReference type="Proteomes" id="UP000824247">
    <property type="component" value="Unassembled WGS sequence"/>
</dbReference>
<reference evidence="13" key="2">
    <citation type="submission" date="2021-04" db="EMBL/GenBank/DDBJ databases">
        <authorList>
            <person name="Gilroy R."/>
        </authorList>
    </citation>
    <scope>NUCLEOTIDE SEQUENCE</scope>
    <source>
        <strain evidence="13">A5-1222</strain>
    </source>
</reference>
<dbReference type="GO" id="GO:0008270">
    <property type="term" value="F:zinc ion binding"/>
    <property type="evidence" value="ECO:0007669"/>
    <property type="project" value="UniProtKB-KW"/>
</dbReference>
<dbReference type="GO" id="GO:0003899">
    <property type="term" value="F:DNA-directed RNA polymerase activity"/>
    <property type="evidence" value="ECO:0007669"/>
    <property type="project" value="InterPro"/>
</dbReference>
<reference evidence="13" key="1">
    <citation type="journal article" date="2021" name="PeerJ">
        <title>Extensive microbial diversity within the chicken gut microbiome revealed by metagenomics and culture.</title>
        <authorList>
            <person name="Gilroy R."/>
            <person name="Ravi A."/>
            <person name="Getino M."/>
            <person name="Pursley I."/>
            <person name="Horton D.L."/>
            <person name="Alikhan N.F."/>
            <person name="Baker D."/>
            <person name="Gharbi K."/>
            <person name="Hall N."/>
            <person name="Watson M."/>
            <person name="Adriaenssens E.M."/>
            <person name="Foster-Nyarko E."/>
            <person name="Jarju S."/>
            <person name="Secka A."/>
            <person name="Antonio M."/>
            <person name="Oren A."/>
            <person name="Chaudhuri R.R."/>
            <person name="La Ragione R."/>
            <person name="Hildebrand F."/>
            <person name="Pallen M.J."/>
        </authorList>
    </citation>
    <scope>NUCLEOTIDE SEQUENCE</scope>
    <source>
        <strain evidence="13">A5-1222</strain>
    </source>
</reference>
<dbReference type="AlphaFoldDB" id="A0A9E2KWP4"/>
<sequence length="581" mass="68430">MNKTVINEIKNIPISKIISEYISIHKKGRNYFAICPFHNDTNPSLVINDEKNIFKCFTCNTSGDAIKFVSQYLNLPYYKAVGEIANKFKIEFDSNFNDHVDDNYENYCLNQDYLDLCQVYLNQPKFEFVKQYLNSRNINDKDIQTFKIGYNPVYKESSIYNILTNENISNIGDKKTYKRDLLIENGLITINQNGEAIDFFQNRIIFAISDENDNIVGFSGRSINNESPKYLNSSQTKIFNKSDILYNYNNFLKNDKQWNIYIVEGFMDVIALHKSGITNSVATMGVVFSDNHINLLKKNKKIESVILAFDNDLAGKDATIKNGLIIAKHYETYIVNHNDNDQKDFDEIFNKYGKEKVNKIANNLVHFSIYYLINLFSKIDNITDFNHKYNEAIIFLKKYGKETLINDYINFFLGYNNFSNIENIKKTILSIFENKNIKYEFSGRIKPKISDIKSIDTNLYFENYKYTIERLILACLIDHKNPQIIMDNYLIQMDNILYNVINVLIEFYTQNPEIKQINIDSIKAFKEFAQYHNFKKSIIEKIENKMYDSYQFINKYDFDFNTFMMQIYNSQIYKIIIFIND</sequence>
<keyword evidence="7" id="KW-0863">Zinc-finger</keyword>
<dbReference type="PANTHER" id="PTHR30313">
    <property type="entry name" value="DNA PRIMASE"/>
    <property type="match status" value="1"/>
</dbReference>
<keyword evidence="8" id="KW-0862">Zinc</keyword>
<dbReference type="Pfam" id="PF08275">
    <property type="entry name" value="DNAG_N"/>
    <property type="match status" value="1"/>
</dbReference>
<dbReference type="GO" id="GO:0003677">
    <property type="term" value="F:DNA binding"/>
    <property type="evidence" value="ECO:0007669"/>
    <property type="project" value="UniProtKB-KW"/>
</dbReference>
<evidence type="ECO:0000313" key="14">
    <source>
        <dbReference type="Proteomes" id="UP000824247"/>
    </source>
</evidence>
<evidence type="ECO:0000256" key="9">
    <source>
        <dbReference type="ARBA" id="ARBA00022842"/>
    </source>
</evidence>
<dbReference type="Pfam" id="PF13155">
    <property type="entry name" value="Toprim_2"/>
    <property type="match status" value="1"/>
</dbReference>
<evidence type="ECO:0000313" key="13">
    <source>
        <dbReference type="EMBL" id="MBU3831053.1"/>
    </source>
</evidence>
<keyword evidence="10" id="KW-0238">DNA-binding</keyword>
<organism evidence="13 14">
    <name type="scientific">Candidatus Ureaplasma intestinipullorum</name>
    <dbReference type="NCBI Taxonomy" id="2838770"/>
    <lineage>
        <taxon>Bacteria</taxon>
        <taxon>Bacillati</taxon>
        <taxon>Mycoplasmatota</taxon>
        <taxon>Mycoplasmoidales</taxon>
        <taxon>Mycoplasmoidaceae</taxon>
        <taxon>Ureaplasma</taxon>
    </lineage>
</organism>
<comment type="caution">
    <text evidence="13">The sequence shown here is derived from an EMBL/GenBank/DDBJ whole genome shotgun (WGS) entry which is preliminary data.</text>
</comment>
<accession>A0A9E2KWP4</accession>
<evidence type="ECO:0000256" key="11">
    <source>
        <dbReference type="ARBA" id="ARBA00023163"/>
    </source>
</evidence>
<dbReference type="PROSITE" id="PS50880">
    <property type="entry name" value="TOPRIM"/>
    <property type="match status" value="1"/>
</dbReference>
<dbReference type="GO" id="GO:0005737">
    <property type="term" value="C:cytoplasm"/>
    <property type="evidence" value="ECO:0007669"/>
    <property type="project" value="TreeGrafter"/>
</dbReference>
<feature type="non-terminal residue" evidence="13">
    <location>
        <position position="581"/>
    </location>
</feature>
<dbReference type="InterPro" id="IPR002694">
    <property type="entry name" value="Znf_CHC2"/>
</dbReference>
<evidence type="ECO:0000256" key="4">
    <source>
        <dbReference type="ARBA" id="ARBA00022695"/>
    </source>
</evidence>
<evidence type="ECO:0000256" key="7">
    <source>
        <dbReference type="ARBA" id="ARBA00022771"/>
    </source>
</evidence>
<keyword evidence="1" id="KW-0240">DNA-directed RNA polymerase</keyword>
<evidence type="ECO:0000256" key="10">
    <source>
        <dbReference type="ARBA" id="ARBA00023125"/>
    </source>
</evidence>
<evidence type="ECO:0000256" key="3">
    <source>
        <dbReference type="ARBA" id="ARBA00022679"/>
    </source>
</evidence>
<evidence type="ECO:0000259" key="12">
    <source>
        <dbReference type="PROSITE" id="PS50880"/>
    </source>
</evidence>
<dbReference type="Gene3D" id="3.40.1360.10">
    <property type="match status" value="1"/>
</dbReference>
<dbReference type="NCBIfam" id="TIGR01391">
    <property type="entry name" value="dnaG"/>
    <property type="match status" value="1"/>
</dbReference>
<dbReference type="SUPFAM" id="SSF57783">
    <property type="entry name" value="Zinc beta-ribbon"/>
    <property type="match status" value="1"/>
</dbReference>
<dbReference type="InterPro" id="IPR030846">
    <property type="entry name" value="DnaG_bac"/>
</dbReference>
<dbReference type="InterPro" id="IPR034151">
    <property type="entry name" value="TOPRIM_DnaG_bac"/>
</dbReference>
<dbReference type="InterPro" id="IPR006295">
    <property type="entry name" value="DNA_primase_DnaG"/>
</dbReference>
<dbReference type="Pfam" id="PF01807">
    <property type="entry name" value="Zn_ribbon_DnaG"/>
    <property type="match status" value="1"/>
</dbReference>
<evidence type="ECO:0000256" key="8">
    <source>
        <dbReference type="ARBA" id="ARBA00022833"/>
    </source>
</evidence>
<proteinExistence type="inferred from homology"/>
<keyword evidence="3" id="KW-0808">Transferase</keyword>
<name>A0A9E2KWP4_9BACT</name>
<dbReference type="GO" id="GO:1990077">
    <property type="term" value="C:primosome complex"/>
    <property type="evidence" value="ECO:0007669"/>
    <property type="project" value="UniProtKB-KW"/>
</dbReference>
<evidence type="ECO:0000256" key="6">
    <source>
        <dbReference type="ARBA" id="ARBA00022723"/>
    </source>
</evidence>
<evidence type="ECO:0000256" key="5">
    <source>
        <dbReference type="ARBA" id="ARBA00022705"/>
    </source>
</evidence>
<dbReference type="InterPro" id="IPR013264">
    <property type="entry name" value="DNAG_N"/>
</dbReference>
<dbReference type="Gene3D" id="3.90.980.10">
    <property type="entry name" value="DNA primase, catalytic core, N-terminal domain"/>
    <property type="match status" value="1"/>
</dbReference>
<dbReference type="HAMAP" id="MF_00974">
    <property type="entry name" value="DNA_primase_DnaG"/>
    <property type="match status" value="1"/>
</dbReference>
<dbReference type="InterPro" id="IPR006171">
    <property type="entry name" value="TOPRIM_dom"/>
</dbReference>
<dbReference type="SMART" id="SM00493">
    <property type="entry name" value="TOPRIM"/>
    <property type="match status" value="1"/>
</dbReference>
<keyword evidence="4" id="KW-0548">Nucleotidyltransferase</keyword>
<dbReference type="InterPro" id="IPR037068">
    <property type="entry name" value="DNA_primase_core_N_sf"/>
</dbReference>
<dbReference type="SMART" id="SM00400">
    <property type="entry name" value="ZnF_CHCC"/>
    <property type="match status" value="1"/>
</dbReference>
<dbReference type="Gene3D" id="3.90.580.10">
    <property type="entry name" value="Zinc finger, CHC2-type domain"/>
    <property type="match status" value="1"/>
</dbReference>
<keyword evidence="9" id="KW-0460">Magnesium</keyword>
<dbReference type="PANTHER" id="PTHR30313:SF2">
    <property type="entry name" value="DNA PRIMASE"/>
    <property type="match status" value="1"/>
</dbReference>
<dbReference type="CDD" id="cd03364">
    <property type="entry name" value="TOPRIM_DnaG_primases"/>
    <property type="match status" value="1"/>
</dbReference>
<dbReference type="SUPFAM" id="SSF56731">
    <property type="entry name" value="DNA primase core"/>
    <property type="match status" value="1"/>
</dbReference>
<evidence type="ECO:0000256" key="2">
    <source>
        <dbReference type="ARBA" id="ARBA00022515"/>
    </source>
</evidence>
<keyword evidence="6" id="KW-0479">Metal-binding</keyword>
<dbReference type="GO" id="GO:0000428">
    <property type="term" value="C:DNA-directed RNA polymerase complex"/>
    <property type="evidence" value="ECO:0007669"/>
    <property type="project" value="UniProtKB-KW"/>
</dbReference>